<evidence type="ECO:0000313" key="13">
    <source>
        <dbReference type="EMBL" id="SJN10273.1"/>
    </source>
</evidence>
<feature type="transmembrane region" description="Helical" evidence="12">
    <location>
        <begin position="91"/>
        <end position="124"/>
    </location>
</feature>
<evidence type="ECO:0000256" key="1">
    <source>
        <dbReference type="ARBA" id="ARBA00004429"/>
    </source>
</evidence>
<protein>
    <recommendedName>
        <fullName evidence="11">Autoinducer 2 import system permease protein LsrC</fullName>
    </recommendedName>
</protein>
<comment type="subcellular location">
    <subcellularLocation>
        <location evidence="1">Cell inner membrane</location>
        <topology evidence="1">Multi-pass membrane protein</topology>
    </subcellularLocation>
</comment>
<feature type="transmembrane region" description="Helical" evidence="12">
    <location>
        <begin position="67"/>
        <end position="85"/>
    </location>
</feature>
<evidence type="ECO:0000313" key="14">
    <source>
        <dbReference type="Proteomes" id="UP000196331"/>
    </source>
</evidence>
<dbReference type="PANTHER" id="PTHR32196">
    <property type="entry name" value="ABC TRANSPORTER PERMEASE PROTEIN YPHD-RELATED-RELATED"/>
    <property type="match status" value="1"/>
</dbReference>
<name>A0A1R4HSW4_9GAMM</name>
<evidence type="ECO:0000256" key="9">
    <source>
        <dbReference type="ARBA" id="ARBA00023136"/>
    </source>
</evidence>
<feature type="transmembrane region" description="Helical" evidence="12">
    <location>
        <begin position="214"/>
        <end position="236"/>
    </location>
</feature>
<evidence type="ECO:0000256" key="5">
    <source>
        <dbReference type="ARBA" id="ARBA00022475"/>
    </source>
</evidence>
<evidence type="ECO:0000256" key="3">
    <source>
        <dbReference type="ARBA" id="ARBA00011262"/>
    </source>
</evidence>
<comment type="caution">
    <text evidence="13">The sequence shown here is derived from an EMBL/GenBank/DDBJ whole genome shotgun (WGS) entry which is preliminary data.</text>
</comment>
<comment type="similarity">
    <text evidence="2">Belongs to the binding-protein-dependent transport system permease family. AraH/RbsC subfamily.</text>
</comment>
<accession>A0A1R4HSW4</accession>
<gene>
    <name evidence="13" type="ORF">CZ787_03265</name>
</gene>
<comment type="function">
    <text evidence="10">Part of the ABC transporter complex LsrABCD involved in autoinducer 2 (AI-2) import. Probably responsible for the translocation of the substrate across the membrane.</text>
</comment>
<dbReference type="OrthoDB" id="5422926at2"/>
<keyword evidence="5" id="KW-1003">Cell membrane</keyword>
<keyword evidence="6" id="KW-0997">Cell inner membrane</keyword>
<dbReference type="AlphaFoldDB" id="A0A1R4HSW4"/>
<feature type="transmembrane region" description="Helical" evidence="12">
    <location>
        <begin position="12"/>
        <end position="32"/>
    </location>
</feature>
<evidence type="ECO:0000256" key="2">
    <source>
        <dbReference type="ARBA" id="ARBA00007942"/>
    </source>
</evidence>
<evidence type="ECO:0000256" key="12">
    <source>
        <dbReference type="SAM" id="Phobius"/>
    </source>
</evidence>
<keyword evidence="9 12" id="KW-0472">Membrane</keyword>
<feature type="transmembrane region" description="Helical" evidence="12">
    <location>
        <begin position="158"/>
        <end position="180"/>
    </location>
</feature>
<keyword evidence="7 12" id="KW-0812">Transmembrane</keyword>
<reference evidence="13 14" key="1">
    <citation type="submission" date="2017-02" db="EMBL/GenBank/DDBJ databases">
        <authorList>
            <person name="Dridi B."/>
        </authorList>
    </citation>
    <scope>NUCLEOTIDE SEQUENCE [LARGE SCALE GENOMIC DNA]</scope>
    <source>
        <strain evidence="13 14">JB380</strain>
    </source>
</reference>
<dbReference type="Pfam" id="PF02653">
    <property type="entry name" value="BPD_transp_2"/>
    <property type="match status" value="1"/>
</dbReference>
<dbReference type="InterPro" id="IPR001851">
    <property type="entry name" value="ABC_transp_permease"/>
</dbReference>
<evidence type="ECO:0000256" key="6">
    <source>
        <dbReference type="ARBA" id="ARBA00022519"/>
    </source>
</evidence>
<proteinExistence type="inferred from homology"/>
<dbReference type="EMBL" id="FUKM01000013">
    <property type="protein sequence ID" value="SJN10273.1"/>
    <property type="molecule type" value="Genomic_DNA"/>
</dbReference>
<feature type="transmembrane region" description="Helical" evidence="12">
    <location>
        <begin position="44"/>
        <end position="60"/>
    </location>
</feature>
<dbReference type="RefSeq" id="WP_087106115.1">
    <property type="nucleotide sequence ID" value="NZ_FUKM01000013.1"/>
</dbReference>
<feature type="transmembrane region" description="Helical" evidence="12">
    <location>
        <begin position="248"/>
        <end position="279"/>
    </location>
</feature>
<dbReference type="GO" id="GO:0022857">
    <property type="term" value="F:transmembrane transporter activity"/>
    <property type="evidence" value="ECO:0007669"/>
    <property type="project" value="InterPro"/>
</dbReference>
<keyword evidence="8 12" id="KW-1133">Transmembrane helix</keyword>
<keyword evidence="4" id="KW-0813">Transport</keyword>
<dbReference type="CDD" id="cd06579">
    <property type="entry name" value="TM_PBP1_transp_AraH_like"/>
    <property type="match status" value="1"/>
</dbReference>
<dbReference type="PANTHER" id="PTHR32196:SF29">
    <property type="entry name" value="AUTOINDUCER 2 IMPORT SYSTEM PERMEASE PROTEIN LSRC"/>
    <property type="match status" value="1"/>
</dbReference>
<feature type="transmembrane region" description="Helical" evidence="12">
    <location>
        <begin position="291"/>
        <end position="311"/>
    </location>
</feature>
<evidence type="ECO:0000256" key="4">
    <source>
        <dbReference type="ARBA" id="ARBA00022448"/>
    </source>
</evidence>
<evidence type="ECO:0000256" key="7">
    <source>
        <dbReference type="ARBA" id="ARBA00022692"/>
    </source>
</evidence>
<evidence type="ECO:0000256" key="10">
    <source>
        <dbReference type="ARBA" id="ARBA00025439"/>
    </source>
</evidence>
<sequence length="336" mass="35288">MMSALLKHRERFLALVILALILVVGAITPSFLSPNSLVSAFNDTSILMILAMGQMLVILTRCIDLSVAANLALTGMVVGMINAAYPGVPVPLLILFAMAMGACLGAINGFFVWVVGVPAIVVTLGTMSIYRGTIFLLSDGAWVNAHQMSAGFISLPRTVVLGMPVMSWIGIIVVAAFYFATRHLRLGRDFFTSGGNPTAAFYTGVSVGKVQFKAFVVSGMLAGLCGYLWVSRYAVAYVDVANGFELQVIAACVIGGISIMGGVGTVLGCALGALFLGVINNALPVLGVSPFWQMAISGAVIIIAVIANSTAERSKGRIILRRAVSKRATPSQHQEA</sequence>
<organism evidence="13 14">
    <name type="scientific">Halomonas citrativorans</name>
    <dbReference type="NCBI Taxonomy" id="2742612"/>
    <lineage>
        <taxon>Bacteria</taxon>
        <taxon>Pseudomonadati</taxon>
        <taxon>Pseudomonadota</taxon>
        <taxon>Gammaproteobacteria</taxon>
        <taxon>Oceanospirillales</taxon>
        <taxon>Halomonadaceae</taxon>
        <taxon>Halomonas</taxon>
    </lineage>
</organism>
<evidence type="ECO:0000256" key="11">
    <source>
        <dbReference type="ARBA" id="ARBA00039382"/>
    </source>
</evidence>
<dbReference type="GO" id="GO:0005886">
    <property type="term" value="C:plasma membrane"/>
    <property type="evidence" value="ECO:0007669"/>
    <property type="project" value="UniProtKB-SubCell"/>
</dbReference>
<evidence type="ECO:0000256" key="8">
    <source>
        <dbReference type="ARBA" id="ARBA00022989"/>
    </source>
</evidence>
<comment type="subunit">
    <text evidence="3">The complex is composed of two ATP-binding proteins (LsrA), two transmembrane proteins (LsrC and LsrD) and a solute-binding protein (LsrB).</text>
</comment>
<dbReference type="Proteomes" id="UP000196331">
    <property type="component" value="Unassembled WGS sequence"/>
</dbReference>